<proteinExistence type="inferred from homology"/>
<sequence length="1258" mass="140075">MGTVLSCCVRVCKSRYQTGSTMSSRSSRSRGSDSDSSQGMRIRRDEQDDQDLRQRRLNELIERVRTRINYNTQTANDRDAIQIFNQLEKMDPYIQANAKDQLGVALYQLGHTLSSRLDSGKLQSHDIDLIVGCWGDLGNSHHSRFKFSGVQDDLEQSIHFHIEAISLAPDKHENFPFLLSNYSTALQTKFEYSREPEDIEKAIECSKKAMSLMVQSHVSFPDLLRITGGAYTSRFNIFGNLEDINISIELLGQATSLSSEAYPNRLYLFTSLGASYFYRFRHTGDIQDITQSIKYHTSAIHLIPSGHPSMPVWANNLGNAYKQRFEYLGNLDDINEAIKYNELAVATGPNNHVSFPQWLSELGSTYHGRYKRLELPEDLSRAFELMNQAVSVSPNNIHGLPIRLNNLADVYQTRFDRSGDPGELEEAMKCYLRAISLTPTDHVNALQWLNGLGLAYLNRFQRLGSLKDVDKAIELFTEVISKAPKGHADISHWSSCLGSAYSNRFLRLNQPEDINKAIEYHSKAVSLSPEDHAGLQGWLTNLGTSYQVRFRNCPQYPRTTQDIDMAIELDTRALALVPQSHENCAKILNNLGLGHRIRFEFLGRLDDINMSIEYISQALGLAPEGHSATPGRLSNLAASYELRFELQAELKDIEQAIHYNGQAVLLTPEGHANLPRMLNELGSSYLTRFKKLDNDSDALGHALECFRSSAQSAVGNPRSRFEAARAWAAFCSPFDHDISRHLEAFKIAMGIVPELVSLGSTIGQRYRDMRQVGDLATDAAATAIDAEDYGLALEWLEQGRSIVWSQTLQLRTPLERLYEIDPLLYDRFRKVTSELQNAGAGGSSVEDRSLSLEQVAQRHRRLAEDYERVLGEIRSIQGQEDFLVPKKASALVQAAKSGPVVVINTHESHCDALILRSGERGILHVPLPNLTDEMVQNDWDRMHRSLKSQNHRQRHIDTKAMDAETESNLARILADLWTNIAQPVIAALGYTTPIDQYSGANIPHVTWCTTKALSFLPLHAAGLYDRPQTRLSDFVISSYTPTLGTLLAAPTSASPRHLKVLAVGQESTPGQTKLPGTTEEVLALEKHACERIPFTKLCGKDGTTGAVLDAMEQHDWVHLACHAHQNLSDPTESGFFLEDGILSLERIAQRGFEGKGLAFLSACQTATGDENLPDESVHLAASMLAAGYPSVIATMWSIKDDDASFVADRVYGQLLGGGNLDYRSAALALHNAVGELRAELEAGETGLMRWVPFVHIGS</sequence>
<feature type="repeat" description="TPR" evidence="3">
    <location>
        <begin position="498"/>
        <end position="531"/>
    </location>
</feature>
<dbReference type="Pfam" id="PF12770">
    <property type="entry name" value="CHAT"/>
    <property type="match status" value="1"/>
</dbReference>
<comment type="caution">
    <text evidence="6">The sequence shown here is derived from an EMBL/GenBank/DDBJ whole genome shotgun (WGS) entry which is preliminary data.</text>
</comment>
<comment type="similarity">
    <text evidence="2">Belongs to the APC3/CDC27 family.</text>
</comment>
<dbReference type="InterPro" id="IPR011990">
    <property type="entry name" value="TPR-like_helical_dom_sf"/>
</dbReference>
<feature type="region of interest" description="Disordered" evidence="4">
    <location>
        <begin position="19"/>
        <end position="51"/>
    </location>
</feature>
<gene>
    <name evidence="6" type="ORF">RDB_LOCUS193221</name>
</gene>
<evidence type="ECO:0000256" key="1">
    <source>
        <dbReference type="ARBA" id="ARBA00022803"/>
    </source>
</evidence>
<dbReference type="PANTHER" id="PTHR12558">
    <property type="entry name" value="CELL DIVISION CYCLE 16,23,27"/>
    <property type="match status" value="1"/>
</dbReference>
<organism evidence="6 7">
    <name type="scientific">Rhizoctonia solani</name>
    <dbReference type="NCBI Taxonomy" id="456999"/>
    <lineage>
        <taxon>Eukaryota</taxon>
        <taxon>Fungi</taxon>
        <taxon>Dikarya</taxon>
        <taxon>Basidiomycota</taxon>
        <taxon>Agaricomycotina</taxon>
        <taxon>Agaricomycetes</taxon>
        <taxon>Cantharellales</taxon>
        <taxon>Ceratobasidiaceae</taxon>
        <taxon>Rhizoctonia</taxon>
    </lineage>
</organism>
<dbReference type="EMBL" id="CAJNJQ010006666">
    <property type="protein sequence ID" value="CAE7234171.1"/>
    <property type="molecule type" value="Genomic_DNA"/>
</dbReference>
<dbReference type="PROSITE" id="PS50005">
    <property type="entry name" value="TPR"/>
    <property type="match status" value="1"/>
</dbReference>
<name>A0A8H3EC75_9AGAM</name>
<evidence type="ECO:0000256" key="4">
    <source>
        <dbReference type="SAM" id="MobiDB-lite"/>
    </source>
</evidence>
<evidence type="ECO:0000313" key="7">
    <source>
        <dbReference type="Proteomes" id="UP000663827"/>
    </source>
</evidence>
<dbReference type="PANTHER" id="PTHR12558:SF13">
    <property type="entry name" value="CELL DIVISION CYCLE PROTEIN 27 HOMOLOG"/>
    <property type="match status" value="1"/>
</dbReference>
<feature type="domain" description="CHAT" evidence="5">
    <location>
        <begin position="973"/>
        <end position="1258"/>
    </location>
</feature>
<dbReference type="SUPFAM" id="SSF48452">
    <property type="entry name" value="TPR-like"/>
    <property type="match status" value="1"/>
</dbReference>
<dbReference type="AlphaFoldDB" id="A0A8H3EC75"/>
<evidence type="ECO:0000313" key="6">
    <source>
        <dbReference type="EMBL" id="CAE7234171.1"/>
    </source>
</evidence>
<evidence type="ECO:0000259" key="5">
    <source>
        <dbReference type="Pfam" id="PF12770"/>
    </source>
</evidence>
<keyword evidence="1 3" id="KW-0802">TPR repeat</keyword>
<reference evidence="6" key="1">
    <citation type="submission" date="2021-01" db="EMBL/GenBank/DDBJ databases">
        <authorList>
            <person name="Kaushik A."/>
        </authorList>
    </citation>
    <scope>NUCLEOTIDE SEQUENCE</scope>
    <source>
        <strain evidence="6">AG5</strain>
    </source>
</reference>
<dbReference type="Gene3D" id="1.25.40.10">
    <property type="entry name" value="Tetratricopeptide repeat domain"/>
    <property type="match status" value="3"/>
</dbReference>
<feature type="compositionally biased region" description="Basic and acidic residues" evidence="4">
    <location>
        <begin position="42"/>
        <end position="51"/>
    </location>
</feature>
<evidence type="ECO:0000256" key="2">
    <source>
        <dbReference type="ARBA" id="ARBA00038210"/>
    </source>
</evidence>
<dbReference type="GO" id="GO:0005680">
    <property type="term" value="C:anaphase-promoting complex"/>
    <property type="evidence" value="ECO:0007669"/>
    <property type="project" value="UniProtKB-ARBA"/>
</dbReference>
<dbReference type="SMART" id="SM00028">
    <property type="entry name" value="TPR"/>
    <property type="match status" value="6"/>
</dbReference>
<accession>A0A8H3EC75</accession>
<dbReference type="SUPFAM" id="SSF81901">
    <property type="entry name" value="HCP-like"/>
    <property type="match status" value="1"/>
</dbReference>
<dbReference type="InterPro" id="IPR019734">
    <property type="entry name" value="TPR_rpt"/>
</dbReference>
<dbReference type="InterPro" id="IPR024983">
    <property type="entry name" value="CHAT_dom"/>
</dbReference>
<protein>
    <recommendedName>
        <fullName evidence="5">CHAT domain-containing protein</fullName>
    </recommendedName>
</protein>
<evidence type="ECO:0000256" key="3">
    <source>
        <dbReference type="PROSITE-ProRule" id="PRU00339"/>
    </source>
</evidence>
<dbReference type="Proteomes" id="UP000663827">
    <property type="component" value="Unassembled WGS sequence"/>
</dbReference>